<dbReference type="SMART" id="SM00439">
    <property type="entry name" value="BAH"/>
    <property type="match status" value="1"/>
</dbReference>
<dbReference type="SMART" id="SM00743">
    <property type="entry name" value="Agenet"/>
    <property type="match status" value="2"/>
</dbReference>
<dbReference type="GO" id="GO:0003682">
    <property type="term" value="F:chromatin binding"/>
    <property type="evidence" value="ECO:0007669"/>
    <property type="project" value="InterPro"/>
</dbReference>
<evidence type="ECO:0000313" key="4">
    <source>
        <dbReference type="Proteomes" id="UP000283530"/>
    </source>
</evidence>
<sequence length="674" mass="75433">MSISSHGFVEWKEEFISQERGSRVVHYFLKNSDGDSVLAVVGTERSLRHMVYVVSDDFLQFCGSEKSNHACFKWRSRREVVDWLTSLLSKPQQSSSQDHSKLSVHESVKSLGAELSAIGVDELGGCVNRRKDHFARNLKDHNWDIVWSGAAWSCGKQLKHFPAFCRNGTTVAIHSFVLVMAKEENHYLAYLEDMYEDKKGQKKVKVRWFHQSQEVVSSCRIPPPTPHPREVFITPHAQVISAECVDGFATVLTPEHYEKCLSFLPDTSPSSDRTYLCFRQFRNNRIKPFNLSKLRGYFEQSILSCVDLHVVSKNKLEEEEFSNEGSVKRGTKRSRSCRGRQSFTTAHSDVGISERGSKIVASGPDYRMLRFGLPGRRPLAKYLRPQCRLSLSFNIGDKVELLCQDSGIRGCWFRCTVLQISQKRLKVQYENVQNEDGCGNLEEWIPASRTAAPDKLDMRCSGRPTVRPSPACEKLADDVYEIGIPVDAWWSDGWWEGVVTDVGCGGNDHLQVYFPGEDVFLISHRRNLRISRDWNGSQWVDIGVKRDILLAISAISPGIKISACKVAESGGSAIAECEAPVNSGQDLLEAKQALAGLATMSGLLENSKWVNLKEEQWNEDEVARDDGKDPDDGVDGDSINNAQDGNDDGDHVDGKLVMEVDLGSAGQTCEMVAA</sequence>
<evidence type="ECO:0000256" key="1">
    <source>
        <dbReference type="SAM" id="MobiDB-lite"/>
    </source>
</evidence>
<dbReference type="Gene3D" id="2.30.30.490">
    <property type="match status" value="1"/>
</dbReference>
<dbReference type="CDD" id="cd20405">
    <property type="entry name" value="Tudor_Agenet_AtDUF_rpt1_3"/>
    <property type="match status" value="1"/>
</dbReference>
<accession>A0A3S3PR30</accession>
<reference evidence="3 4" key="1">
    <citation type="journal article" date="2019" name="Nat. Plants">
        <title>Stout camphor tree genome fills gaps in understanding of flowering plant genome evolution.</title>
        <authorList>
            <person name="Chaw S.M."/>
            <person name="Liu Y.C."/>
            <person name="Wu Y.W."/>
            <person name="Wang H.Y."/>
            <person name="Lin C.I."/>
            <person name="Wu C.S."/>
            <person name="Ke H.M."/>
            <person name="Chang L.Y."/>
            <person name="Hsu C.Y."/>
            <person name="Yang H.T."/>
            <person name="Sudianto E."/>
            <person name="Hsu M.H."/>
            <person name="Wu K.P."/>
            <person name="Wang L.N."/>
            <person name="Leebens-Mack J.H."/>
            <person name="Tsai I.J."/>
        </authorList>
    </citation>
    <scope>NUCLEOTIDE SEQUENCE [LARGE SCALE GENOMIC DNA]</scope>
    <source>
        <strain evidence="4">cv. Chaw 1501</strain>
        <tissue evidence="3">Young leaves</tissue>
    </source>
</reference>
<dbReference type="CDD" id="cd04721">
    <property type="entry name" value="BAH_plant_1"/>
    <property type="match status" value="1"/>
</dbReference>
<dbReference type="PANTHER" id="PTHR31917:SF101">
    <property type="entry name" value="OS07G0607300 PROTEIN"/>
    <property type="match status" value="1"/>
</dbReference>
<evidence type="ECO:0000259" key="2">
    <source>
        <dbReference type="PROSITE" id="PS51038"/>
    </source>
</evidence>
<dbReference type="InterPro" id="IPR014002">
    <property type="entry name" value="Agenet_dom_plant"/>
</dbReference>
<dbReference type="EMBL" id="QPKB01000011">
    <property type="protein sequence ID" value="RWR96007.1"/>
    <property type="molecule type" value="Genomic_DNA"/>
</dbReference>
<gene>
    <name evidence="3" type="ORF">CKAN_02537100</name>
</gene>
<proteinExistence type="predicted"/>
<dbReference type="PANTHER" id="PTHR31917">
    <property type="entry name" value="AGENET DOMAIN-CONTAINING PROTEIN-RELATED"/>
    <property type="match status" value="1"/>
</dbReference>
<dbReference type="InterPro" id="IPR043151">
    <property type="entry name" value="BAH_sf"/>
</dbReference>
<dbReference type="InterPro" id="IPR008395">
    <property type="entry name" value="Agenet-like_dom"/>
</dbReference>
<keyword evidence="4" id="KW-1185">Reference proteome</keyword>
<name>A0A3S3PR30_9MAGN</name>
<dbReference type="Pfam" id="PF01426">
    <property type="entry name" value="BAH"/>
    <property type="match status" value="1"/>
</dbReference>
<comment type="caution">
    <text evidence="3">The sequence shown here is derived from an EMBL/GenBank/DDBJ whole genome shotgun (WGS) entry which is preliminary data.</text>
</comment>
<dbReference type="OrthoDB" id="1883212at2759"/>
<dbReference type="STRING" id="337451.A0A3S3PR30"/>
<dbReference type="AlphaFoldDB" id="A0A3S3PR30"/>
<dbReference type="Proteomes" id="UP000283530">
    <property type="component" value="Unassembled WGS sequence"/>
</dbReference>
<feature type="domain" description="BAH" evidence="2">
    <location>
        <begin position="169"/>
        <end position="292"/>
    </location>
</feature>
<dbReference type="Pfam" id="PF05641">
    <property type="entry name" value="Agenet"/>
    <property type="match status" value="1"/>
</dbReference>
<dbReference type="InterPro" id="IPR001025">
    <property type="entry name" value="BAH_dom"/>
</dbReference>
<evidence type="ECO:0000313" key="3">
    <source>
        <dbReference type="EMBL" id="RWR96007.1"/>
    </source>
</evidence>
<protein>
    <submittedName>
        <fullName evidence="3">Bromo adjacent BAH domain-containing protein</fullName>
    </submittedName>
</protein>
<organism evidence="3 4">
    <name type="scientific">Cinnamomum micranthum f. kanehirae</name>
    <dbReference type="NCBI Taxonomy" id="337451"/>
    <lineage>
        <taxon>Eukaryota</taxon>
        <taxon>Viridiplantae</taxon>
        <taxon>Streptophyta</taxon>
        <taxon>Embryophyta</taxon>
        <taxon>Tracheophyta</taxon>
        <taxon>Spermatophyta</taxon>
        <taxon>Magnoliopsida</taxon>
        <taxon>Magnoliidae</taxon>
        <taxon>Laurales</taxon>
        <taxon>Lauraceae</taxon>
        <taxon>Cinnamomum</taxon>
    </lineage>
</organism>
<feature type="region of interest" description="Disordered" evidence="1">
    <location>
        <begin position="616"/>
        <end position="653"/>
    </location>
</feature>
<dbReference type="PROSITE" id="PS51038">
    <property type="entry name" value="BAH"/>
    <property type="match status" value="1"/>
</dbReference>